<dbReference type="InterPro" id="IPR000172">
    <property type="entry name" value="GMC_OxRdtase_N"/>
</dbReference>
<dbReference type="OMA" id="KNNERYH"/>
<dbReference type="Gene3D" id="3.30.410.40">
    <property type="match status" value="1"/>
</dbReference>
<name>N6TYT9_DENPD</name>
<evidence type="ECO:0000256" key="2">
    <source>
        <dbReference type="RuleBase" id="RU003968"/>
    </source>
</evidence>
<accession>N6TYT9</accession>
<keyword evidence="2" id="KW-0285">Flavoprotein</keyword>
<reference evidence="3" key="1">
    <citation type="journal article" date="2013" name="Genome Biol.">
        <title>Draft genome of the mountain pine beetle, Dendroctonus ponderosae Hopkins, a major forest pest.</title>
        <authorList>
            <person name="Keeling C.I."/>
            <person name="Yuen M.M."/>
            <person name="Liao N.Y."/>
            <person name="Docking T.R."/>
            <person name="Chan S.K."/>
            <person name="Taylor G.A."/>
            <person name="Palmquist D.L."/>
            <person name="Jackman S.D."/>
            <person name="Nguyen A."/>
            <person name="Li M."/>
            <person name="Henderson H."/>
            <person name="Janes J.K."/>
            <person name="Zhao Y."/>
            <person name="Pandoh P."/>
            <person name="Moore R."/>
            <person name="Sperling F.A."/>
            <person name="Huber D.P."/>
            <person name="Birol I."/>
            <person name="Jones S.J."/>
            <person name="Bohlmann J."/>
        </authorList>
    </citation>
    <scope>NUCLEOTIDE SEQUENCE</scope>
</reference>
<dbReference type="EMBL" id="KB741269">
    <property type="protein sequence ID" value="ENN71447.1"/>
    <property type="molecule type" value="Genomic_DNA"/>
</dbReference>
<dbReference type="Pfam" id="PF05199">
    <property type="entry name" value="GMC_oxred_C"/>
    <property type="match status" value="5"/>
</dbReference>
<dbReference type="InterPro" id="IPR012132">
    <property type="entry name" value="GMC_OxRdtase"/>
</dbReference>
<evidence type="ECO:0000313" key="3">
    <source>
        <dbReference type="EMBL" id="ENN71447.1"/>
    </source>
</evidence>
<dbReference type="Pfam" id="PF00732">
    <property type="entry name" value="GMC_oxred_N"/>
    <property type="match status" value="6"/>
</dbReference>
<dbReference type="PANTHER" id="PTHR11552:SF226">
    <property type="entry name" value="RE28171P"/>
    <property type="match status" value="1"/>
</dbReference>
<sequence length="3692" mass="412819">MKFFVRRQKNLCYVSLSDILKDQTFRSLDITGPNEMLNATNLCAIMSGITAEILELGAATSSNLGIIIPALVAAMAYFQYELLDPEARPIDVPTDQLLDKYDFIVVGAGSAGAVVANRLSEIEQWKVLLLEAGGDETEISDVPLMAGYLQLSQLDWQYKSEPQGQACLGMNNGRCNWPRGKVIGGSSVLNYMLYLRGNKKDYDIWESLGNPGWGSKDALYYFKKSEDNQNPYLAKTHFHSKGGYLTVSEPPFRTPLVAAFIEGGKQLGYKNRDINGQYQTGFMMAQGTVRHGSRCSTGKGFLRPIRLRPNLHVAMKSHVTRVLIDPISKVAFGVEFIRDGKLHRVRATKEVILSAGAVNSPQLLMLSGVGPSSDLALLEIPVIQDLKVGHNLQDHIALGGLVFTINKPDSILLDRIYSVGSLMQYAVWGKGPLTIMGGVEGLAFVNTKYANASDDFPDIEFHFVSGGPHSDKGAQIKKAHGLSDEFYNSVFKPIEGQDAWGVIPMLLRPRSKGFIKLRSKKPTDYPLIYPNYFDDEFDMKTLIEGVRIGVALSQTPAFQNYQSTFVKYPPCEHLTRHSDDYYECMIRLYSATIYHPVGTAKMGPIWDKDAVVDPQLRVYGIKNLRVIDASIMPNQVSGNTNAPVIMIGEKGADLVKEFWLKAAKLRPGLGFLLYLHSATLNQRPDILDRDNRIRDTVYTEIKDNYDFIIIGGGSAGSVLANRLSENPFWSVLLIEAGPDEISVTDMPMMFPALQLTPFDWKYKARYTEPGDKYCQAMVNEQCNWPRGKVLGGCSVLNAMLYVRGNRRDYDRWADIGNPGWSFDEVLPYFKKSEDMTIDEYREDPYHGTGGYLTVEKFRYRSPLSEWWLDAVREAGYDIRDINGEYQTGFSLSHGTLRDGLRCSTAKAFLRSVSDRPNLDVSLHSHVHKVLLNDNNQAYGVKFTKFGLEKTVYNDREVILSAGALASPHLLMLSGIGPKEHLEEVGIDPLIHSPGVGMNLQDHVAMGGASYLFDPGEYYADKTCSFIMSGITAEILELGAATSSNLGIIIPALVAAMAYFQYELLDPEARPIDVPTDQLLDKYDFIVVGAGSAGAVVANRLSEIEQWKVLLLEAGGDETEISDVPLMAGYLQLSQLDWQYKSEPQGQACLGMNNGRCNWPRGKVIGGSSVLNYMLYLRGNKKDYDIWESLGNPGWGSKDALYYFKKSEDNQNPYLAKTHFHSKGGYLTVSEPPFRTPLVAAFIEGGKQLGYKNRDINGQYQTGFMMAQGTVRHGSRCSTGKGFLRPIRLRPNLHVAMKSHVTRVLIDPISKVAFGVEFIRDGKLHRVRATKEVILSAGAVNSPQLLMLSGVGPSSDLALLKIPVIQDLKVGHNLQDHIALGGLVFTINKPDSILLDRIYSVGSLMQYAVWGKGPLTIMGGVEGLAFVNTKYANASDDFPDIEFHFVSGGPHSDKGAQIKKAHGLSDEFYNSVFKPIEGQDAWGVIPMLLRPRSKGFIKLRSKKPTDYPLIYPNYFDDEFDMKTLIEGVRIGVALSQTPAFQNYQSTFVKYPPCEHLTRHSDDYYECMIRLYSATIYHPVGTAKMGPIWDKDAVVDPQLRVYGIKNLRVIDASIMPNQVSGNTNAPVIMIGEKGADLQMNLYSLTRMALTLGPGLGFLLYLHSATLNQRPDILDRDNRIRDTVYTEIKDNYDFIIIGGGSAGSVLANRLSENPFWSVLLIEAGPDEISVTDMPMMFPALQLTPFDWKYKARYTEPGDKYCQAMVNEQCNWPRGKVLGGCSVLNAMLYVRGNRRDYDRWADIGNPGWSFDEVLPYFKKSEDMTIDEYREDPYHGTGGYLTVEKFRYRSPLSEWWLDAVREAGYDIRDINGEYQTGFSLSHGTLRDGLRCSTAKAFLRSVSDRPNLDVSLHSHVHKVLLNDNNQAYGVKFTKFGLEKTVYNDREVILSAGALASPHLLMLSGIGPKEHLEEVGVGMNLQDHVAMGGASYLFDPGEYYADKTCSFSLPKVFSTETVNDFANNKSGPVYWLPVCEVMGFANTKYADYEDDWPDVQYFFAPYSDSSDGGLFSKRAAGLKDDVFSAVYEENLYKESFSVEGAKLAHKIATETPTMKKYRARFNPYRMPGCHNLEFLSDEYWTCLAYHYTLTIYHPVGTAKMGPDDDYMAVVDPRLRVRGVTNLRVVDCSIMPYIPNGNTNAPVIMVAEKAADMIKEDWRARKELILTAGPINNAKLLLLSGIGPKEYLLKRDIPVMLNMPGVGENLNFHLAVPLFFGLNATQLYEDYTETDLVQDTFDYVVYRSGNFSNVGIHDFVTFMSTDAYPNVPNIAVYHYYFKVGDRMIKTWLEGLQLNQKIVTNILKANEQQTILMFLVTLLRTKSVGQIQLNDTHFHGIPNIVGNFFTDPDGEDFIALTSAISRVANLQDTPPFETIGAQLLDIRVPNCRNYKFCSVHYVKCYVQNMAFPTSDISGSLRRGPECDTSAVVKPDYEVDRDPDAKYDFIVIGSGSAGSVMANRLSEIPEWKVLLLEAGGHETEISDVPILSLYLHKSKLDWGYKTEPQPTACQAMVEKRCSWTRGKVLGGSSVLNTMLYIRGNKRDFDRWSQYGNDGWSYEEVLPYFKKSEDQRNPYLAKDTKHHATGGYQTVQDCPYNTPLGIAFLEAGQEMGYDIRDINGEKQTGFALWQMTMRRGTRCSTAKAFLRPIRLRQNFHLSLWSHVTKILIDPTSRRAYGVEFIKNGQKRTVLAKKEVILSAGAINSPQLLMLSGIGPIEHLQQHGIQVIHDSPGVGKNLQDHIAVPVTFVIDHPISLVINRLVNLNTAIRYAVKEDGPLTSSIGLETVGFIPTKYANQSDDWPDMEFMILSTTIAADGGKTPISPKINYVLTFKLLFFTGTQVKRAHGVSDEFYNEVYSDINYKDTFGIFPMMLRPKSRGEIKLRSKNPLDYPLLYHNYLTHPHDVNVLREGLKAAIAYGNTQALKRFGTRFYEKQNKVPNCKHLPPYTDEYWDCFIKQYTLSIYHYSCTAKMGPIEDPYSVVDSHLRVYGVSGLRVVDASIMPMITNGNINAPVIMIVAGQVANYAVGLSFNPLAILGLVPVFAAGLLFMQYVSVDPESHPINVDKVMPKFQISPIYDFIVVGGGSAGAVVASRLSEIENWSVLLLEAGGDENEVSDIPTLSGYMQMSQFDWMYQTTPPTDSPYCLAMIGDRCNWPRGKVLGGSSVLNAMIYARGNRHDYDQWAEQGNPGWSYEDILPYFMKSEDNRNPYLANSAYHATGGYLTVQESPWRTPLSIAFLQAGKEMGYQVRDCNGEIQTGFMLSQGTIRRGSRCSTAKAFLRPVRNRSNLHVALYSQVTKVMIDPKTKMAYGVKFIRNNSPQFVKAKKEVILSAGAIGSPHILMLSGVGPKEDLAEFKIPVISDLKVGYNLQDHIGLGGLTFIVDDPVTFTKNRYQTLQVAMEYILKERGPMTSLGGVEGLAFVNTKYAPESGTWPDIQFHFAPSSINSDPDQVRKITGLRDSIYNTVYKPLKNAETWTILPLLLRPKSTGWIRLKSKDPKVHPDIIPNYFTHIEDIQVLTEGIRIALNVSASKAFQRFGSRPHKIPFPGCRDYAFDTDEYWECSMRHFTFTIYHPTSTCKMGPASDPDSVVDPRLRVYGIGKLRVVDASIMPTIVSGNTNAPTIMIGEKASDLIKEDWGIRTIN</sequence>
<protein>
    <submittedName>
        <fullName evidence="3">Uncharacterized protein</fullName>
    </submittedName>
</protein>
<dbReference type="HOGENOM" id="CLU_224471_0_0_1"/>
<comment type="similarity">
    <text evidence="1 2">Belongs to the GMC oxidoreductase family.</text>
</comment>
<dbReference type="SUPFAM" id="SSF51905">
    <property type="entry name" value="FAD/NAD(P)-binding domain"/>
    <property type="match status" value="7"/>
</dbReference>
<dbReference type="InterPro" id="IPR036188">
    <property type="entry name" value="FAD/NAD-bd_sf"/>
</dbReference>
<dbReference type="PANTHER" id="PTHR11552">
    <property type="entry name" value="GLUCOSE-METHANOL-CHOLINE GMC OXIDOREDUCTASE"/>
    <property type="match status" value="1"/>
</dbReference>
<gene>
    <name evidence="3" type="ORF">YQE_11866</name>
</gene>
<dbReference type="PROSITE" id="PS00624">
    <property type="entry name" value="GMC_OXRED_2"/>
    <property type="match status" value="6"/>
</dbReference>
<dbReference type="GO" id="GO:0016614">
    <property type="term" value="F:oxidoreductase activity, acting on CH-OH group of donors"/>
    <property type="evidence" value="ECO:0007669"/>
    <property type="project" value="InterPro"/>
</dbReference>
<keyword evidence="2" id="KW-0274">FAD</keyword>
<dbReference type="SUPFAM" id="SSF54373">
    <property type="entry name" value="FAD-linked reductases, C-terminal domain"/>
    <property type="match status" value="6"/>
</dbReference>
<dbReference type="Gene3D" id="3.30.560.10">
    <property type="entry name" value="Glucose Oxidase, domain 3"/>
    <property type="match status" value="5"/>
</dbReference>
<organism evidence="3">
    <name type="scientific">Dendroctonus ponderosae</name>
    <name type="common">Mountain pine beetle</name>
    <dbReference type="NCBI Taxonomy" id="77166"/>
    <lineage>
        <taxon>Eukaryota</taxon>
        <taxon>Metazoa</taxon>
        <taxon>Ecdysozoa</taxon>
        <taxon>Arthropoda</taxon>
        <taxon>Hexapoda</taxon>
        <taxon>Insecta</taxon>
        <taxon>Pterygota</taxon>
        <taxon>Neoptera</taxon>
        <taxon>Endopterygota</taxon>
        <taxon>Coleoptera</taxon>
        <taxon>Polyphaga</taxon>
        <taxon>Cucujiformia</taxon>
        <taxon>Curculionidae</taxon>
        <taxon>Scolytinae</taxon>
        <taxon>Dendroctonus</taxon>
    </lineage>
</organism>
<dbReference type="GO" id="GO:0050660">
    <property type="term" value="F:flavin adenine dinucleotide binding"/>
    <property type="evidence" value="ECO:0007669"/>
    <property type="project" value="InterPro"/>
</dbReference>
<dbReference type="InterPro" id="IPR007867">
    <property type="entry name" value="GMC_OxRtase_C"/>
</dbReference>
<dbReference type="Gene3D" id="3.50.50.60">
    <property type="entry name" value="FAD/NAD(P)-binding domain"/>
    <property type="match status" value="7"/>
</dbReference>
<proteinExistence type="inferred from homology"/>
<dbReference type="OrthoDB" id="269227at2759"/>
<feature type="non-terminal residue" evidence="3">
    <location>
        <position position="1"/>
    </location>
</feature>
<evidence type="ECO:0000256" key="1">
    <source>
        <dbReference type="ARBA" id="ARBA00010790"/>
    </source>
</evidence>
<dbReference type="PROSITE" id="PS00623">
    <property type="entry name" value="GMC_OXRED_1"/>
    <property type="match status" value="4"/>
</dbReference>